<gene>
    <name evidence="1" type="ORF">MM415B00326_0029</name>
</gene>
<sequence>MTMPNKCEKCGNEKDYNFALNIGLCNQCIIAKIEKLEEALGDILEYDKTYGDMPASLTERIKQALKGEFNG</sequence>
<dbReference type="EMBL" id="MT141561">
    <property type="protein sequence ID" value="QJA66829.1"/>
    <property type="molecule type" value="Genomic_DNA"/>
</dbReference>
<proteinExistence type="predicted"/>
<organism evidence="1">
    <name type="scientific">viral metagenome</name>
    <dbReference type="NCBI Taxonomy" id="1070528"/>
    <lineage>
        <taxon>unclassified sequences</taxon>
        <taxon>metagenomes</taxon>
        <taxon>organismal metagenomes</taxon>
    </lineage>
</organism>
<dbReference type="AlphaFoldDB" id="A0A6M3J9F4"/>
<name>A0A6M3J9F4_9ZZZZ</name>
<reference evidence="1" key="1">
    <citation type="submission" date="2020-03" db="EMBL/GenBank/DDBJ databases">
        <title>The deep terrestrial virosphere.</title>
        <authorList>
            <person name="Holmfeldt K."/>
            <person name="Nilsson E."/>
            <person name="Simone D."/>
            <person name="Lopez-Fernandez M."/>
            <person name="Wu X."/>
            <person name="de Brujin I."/>
            <person name="Lundin D."/>
            <person name="Andersson A."/>
            <person name="Bertilsson S."/>
            <person name="Dopson M."/>
        </authorList>
    </citation>
    <scope>NUCLEOTIDE SEQUENCE</scope>
    <source>
        <strain evidence="1">MM415B00326</strain>
    </source>
</reference>
<protein>
    <submittedName>
        <fullName evidence="1">Uncharacterized protein</fullName>
    </submittedName>
</protein>
<accession>A0A6M3J9F4</accession>
<evidence type="ECO:0000313" key="1">
    <source>
        <dbReference type="EMBL" id="QJA66829.1"/>
    </source>
</evidence>